<feature type="domain" description="F-box" evidence="2">
    <location>
        <begin position="1"/>
        <end position="46"/>
    </location>
</feature>
<dbReference type="SUPFAM" id="SSF81383">
    <property type="entry name" value="F-box domain"/>
    <property type="match status" value="1"/>
</dbReference>
<dbReference type="EMBL" id="JAANBB010000353">
    <property type="protein sequence ID" value="KAF7543639.1"/>
    <property type="molecule type" value="Genomic_DNA"/>
</dbReference>
<feature type="compositionally biased region" description="Low complexity" evidence="1">
    <location>
        <begin position="803"/>
        <end position="815"/>
    </location>
</feature>
<organism evidence="3 4">
    <name type="scientific">Cylindrodendrum hubeiense</name>
    <dbReference type="NCBI Taxonomy" id="595255"/>
    <lineage>
        <taxon>Eukaryota</taxon>
        <taxon>Fungi</taxon>
        <taxon>Dikarya</taxon>
        <taxon>Ascomycota</taxon>
        <taxon>Pezizomycotina</taxon>
        <taxon>Sordariomycetes</taxon>
        <taxon>Hypocreomycetidae</taxon>
        <taxon>Hypocreales</taxon>
        <taxon>Nectriaceae</taxon>
        <taxon>Cylindrodendrum</taxon>
    </lineage>
</organism>
<dbReference type="PANTHER" id="PTHR36182:SF2">
    <property type="entry name" value="LYTIC POLYSACCHARIDE MONOOXYGENASE"/>
    <property type="match status" value="1"/>
</dbReference>
<dbReference type="Gene3D" id="2.70.50.70">
    <property type="match status" value="1"/>
</dbReference>
<protein>
    <recommendedName>
        <fullName evidence="2">F-box domain-containing protein</fullName>
    </recommendedName>
</protein>
<keyword evidence="4" id="KW-1185">Reference proteome</keyword>
<reference evidence="3" key="1">
    <citation type="submission" date="2020-03" db="EMBL/GenBank/DDBJ databases">
        <title>Draft Genome Sequence of Cylindrodendrum hubeiense.</title>
        <authorList>
            <person name="Buettner E."/>
            <person name="Kellner H."/>
        </authorList>
    </citation>
    <scope>NUCLEOTIDE SEQUENCE</scope>
    <source>
        <strain evidence="3">IHI 201604</strain>
    </source>
</reference>
<dbReference type="PROSITE" id="PS50181">
    <property type="entry name" value="FBOX"/>
    <property type="match status" value="1"/>
</dbReference>
<sequence length="870" mass="94619">MATILDLPAELLDEILPLLPGRALQSLRASCKHLNQAASSLLFPSLYLSCHPLDLDVFQLVTANELLLSGVRELVIDDTTLAPSLSEWKVFQAAASTGEVLWPDRRRPYFPGDAPFDIPGRGWTPEPDPALHELFMSVFERHHHNRRTHADLAALKDALPRMHGLRSLVLTNRTADEAPAWGAQSQDSSSPTVRMWRRFGTERKERPPFPPRCDWWSAWGSPMSRTYDNMLTLDWLDDELERNIQHSGLPYSGEGHDDEPVVQWEDMAESGELVPRDYLHYPEVRSIAREARGLLVALTALEDPGIRSRLREFRVDASHDIIHENCQPGLPIRLFDSDSPFPDRLTTQLGLTSNLTSLHLTINDECMPWERDDVIEEGHFGRVLASMPQLEQLVFEAHGISTVAAIPDELTFKRLRRVEFSCGHIDPEKLAHFLHRHAATLESLRIEYCIASLALVGQISAHVVMIEPHPYNLDTPPLAQVGPLSAQFPWPCQGMHDTEEVTTVTAGQTQTVKFWGSAVHGGGSCQFSIAYGDVPPADVAEWHTIYSIIGGCPAEAVGNIPTTQTDPHGRENGAQCGNDSGTECTRQFNIPIPKKMKNGPAIFAWTWFNKIGNREMYMVCAPVKVVGGTGDQSFIDDLPPIFRANIAGECSTGNGVLGFPDPGDYGVVNEPVTPGSNGACEAGVEPLFKDPAGGDGTQPASRSEAPSTPSATAPVSVETQTTSHSSTDIPASTKLPETFITAPISSQTTAPVASQTTAPEHQHPTGTDEECPATDTLYTTASKEAPKETSMVAPPSMTSNVVPSSQASAAEPSSSGRPFWAVGMEPCPTPGALICLTPKKFGICNFGWALPQDVPAGTACVNGGIVHSQE</sequence>
<gene>
    <name evidence="3" type="ORF">G7Z17_g10580</name>
</gene>
<evidence type="ECO:0000313" key="3">
    <source>
        <dbReference type="EMBL" id="KAF7543639.1"/>
    </source>
</evidence>
<evidence type="ECO:0000259" key="2">
    <source>
        <dbReference type="PROSITE" id="PS50181"/>
    </source>
</evidence>
<dbReference type="InterPro" id="IPR001810">
    <property type="entry name" value="F-box_dom"/>
</dbReference>
<dbReference type="OrthoDB" id="2342176at2759"/>
<feature type="compositionally biased region" description="Polar residues" evidence="1">
    <location>
        <begin position="698"/>
        <end position="730"/>
    </location>
</feature>
<dbReference type="PANTHER" id="PTHR36182">
    <property type="entry name" value="PROTEIN, PUTATIVE (AFU_ORTHOLOGUE AFUA_6G10930)-RELATED"/>
    <property type="match status" value="1"/>
</dbReference>
<feature type="compositionally biased region" description="Polar residues" evidence="1">
    <location>
        <begin position="743"/>
        <end position="759"/>
    </location>
</feature>
<dbReference type="Proteomes" id="UP000722485">
    <property type="component" value="Unassembled WGS sequence"/>
</dbReference>
<accession>A0A9P5GXG2</accession>
<proteinExistence type="predicted"/>
<dbReference type="InterPro" id="IPR036047">
    <property type="entry name" value="F-box-like_dom_sf"/>
</dbReference>
<name>A0A9P5GXG2_9HYPO</name>
<evidence type="ECO:0000256" key="1">
    <source>
        <dbReference type="SAM" id="MobiDB-lite"/>
    </source>
</evidence>
<evidence type="ECO:0000313" key="4">
    <source>
        <dbReference type="Proteomes" id="UP000722485"/>
    </source>
</evidence>
<dbReference type="AlphaFoldDB" id="A0A9P5GXG2"/>
<comment type="caution">
    <text evidence="3">The sequence shown here is derived from an EMBL/GenBank/DDBJ whole genome shotgun (WGS) entry which is preliminary data.</text>
</comment>
<feature type="region of interest" description="Disordered" evidence="1">
    <location>
        <begin position="669"/>
        <end position="816"/>
    </location>
</feature>